<feature type="transmembrane region" description="Helical" evidence="2">
    <location>
        <begin position="389"/>
        <end position="408"/>
    </location>
</feature>
<proteinExistence type="predicted"/>
<comment type="caution">
    <text evidence="3">The sequence shown here is derived from an EMBL/GenBank/DDBJ whole genome shotgun (WGS) entry which is preliminary data.</text>
</comment>
<feature type="transmembrane region" description="Helical" evidence="2">
    <location>
        <begin position="132"/>
        <end position="151"/>
    </location>
</feature>
<feature type="transmembrane region" description="Helical" evidence="2">
    <location>
        <begin position="187"/>
        <end position="214"/>
    </location>
</feature>
<dbReference type="Proteomes" id="UP001595729">
    <property type="component" value="Unassembled WGS sequence"/>
</dbReference>
<feature type="compositionally biased region" description="Low complexity" evidence="1">
    <location>
        <begin position="1"/>
        <end position="17"/>
    </location>
</feature>
<evidence type="ECO:0000313" key="3">
    <source>
        <dbReference type="EMBL" id="MFC3683704.1"/>
    </source>
</evidence>
<feature type="transmembrane region" description="Helical" evidence="2">
    <location>
        <begin position="105"/>
        <end position="126"/>
    </location>
</feature>
<protein>
    <submittedName>
        <fullName evidence="3">Glycosyltransferase family 39 protein</fullName>
        <ecNumber evidence="3">2.4.-.-</ecNumber>
    </submittedName>
</protein>
<name>A0ABV7W2U1_9BURK</name>
<dbReference type="EC" id="2.4.-.-" evidence="3"/>
<feature type="region of interest" description="Disordered" evidence="1">
    <location>
        <begin position="1"/>
        <end position="22"/>
    </location>
</feature>
<sequence length="553" mass="61050">MAPDTTSTTDRTLPTSPVQTHARHGTWGRSALWVVVLIGIGWLLRGRQYLFNRSLWLDEAYLAVNFMDRDLGQLLFEPLSNGQAAPLGFLALTKLLTTALGVEDWVLRLQPLAAGLLTLLAAWGLARRTLPHRAAQATFMGLLALSPVLVYYSSEFKQYQNDVLATLGLLWLAARFDLQLWQRDAPVLAVAGALAIWLSHPSLFVLAGVGLVLWIEAIRQHQRTAWLAVSGMGLVWMLAFALHHTLVMKTLAGNQHLLDFWKFAYAPLPPASLADWRWYLDSALALVYLALRHVGVAHHGMLTAWFDPLNLGLLALSAMGSLTLAWRAPRLAAIGLAVLLATLAASALHLYPFRSRPTIFLVPLVHLGLAALVQAVLDRQSLPARHLLAAVVTGFALLVPASASWKVLRKPHNDQDMKGVLLHIANQMKPGDGVVIDSMSHKAFDFYSRDQGMQAMPVTVFRPTINQFHDAMATVRRLCIEQPMQRSWVIVTHRLQGRAGFLQHIASVAPALQRWDGDGAIALLYDFRASDYCRKYTAPNRAPTAPSPALPTQ</sequence>
<feature type="transmembrane region" description="Helical" evidence="2">
    <location>
        <begin position="278"/>
        <end position="297"/>
    </location>
</feature>
<dbReference type="EMBL" id="JBHRXX010000002">
    <property type="protein sequence ID" value="MFC3683704.1"/>
    <property type="molecule type" value="Genomic_DNA"/>
</dbReference>
<gene>
    <name evidence="3" type="ORF">ACFOPI_08885</name>
</gene>
<keyword evidence="2" id="KW-1133">Transmembrane helix</keyword>
<accession>A0ABV7W2U1</accession>
<keyword evidence="3" id="KW-0328">Glycosyltransferase</keyword>
<feature type="transmembrane region" description="Helical" evidence="2">
    <location>
        <begin position="309"/>
        <end position="326"/>
    </location>
</feature>
<dbReference type="GO" id="GO:0016757">
    <property type="term" value="F:glycosyltransferase activity"/>
    <property type="evidence" value="ECO:0007669"/>
    <property type="project" value="UniProtKB-KW"/>
</dbReference>
<keyword evidence="2" id="KW-0812">Transmembrane</keyword>
<evidence type="ECO:0000256" key="2">
    <source>
        <dbReference type="SAM" id="Phobius"/>
    </source>
</evidence>
<evidence type="ECO:0000313" key="4">
    <source>
        <dbReference type="Proteomes" id="UP001595729"/>
    </source>
</evidence>
<feature type="transmembrane region" description="Helical" evidence="2">
    <location>
        <begin position="226"/>
        <end position="246"/>
    </location>
</feature>
<keyword evidence="4" id="KW-1185">Reference proteome</keyword>
<reference evidence="4" key="1">
    <citation type="journal article" date="2019" name="Int. J. Syst. Evol. Microbiol.">
        <title>The Global Catalogue of Microorganisms (GCM) 10K type strain sequencing project: providing services to taxonomists for standard genome sequencing and annotation.</title>
        <authorList>
            <consortium name="The Broad Institute Genomics Platform"/>
            <consortium name="The Broad Institute Genome Sequencing Center for Infectious Disease"/>
            <person name="Wu L."/>
            <person name="Ma J."/>
        </authorList>
    </citation>
    <scope>NUCLEOTIDE SEQUENCE [LARGE SCALE GENOMIC DNA]</scope>
    <source>
        <strain evidence="4">KCTC 42501</strain>
    </source>
</reference>
<feature type="transmembrane region" description="Helical" evidence="2">
    <location>
        <begin position="163"/>
        <end position="181"/>
    </location>
</feature>
<organism evidence="3 4">
    <name type="scientific">Hydrogenophaga luteola</name>
    <dbReference type="NCBI Taxonomy" id="1591122"/>
    <lineage>
        <taxon>Bacteria</taxon>
        <taxon>Pseudomonadati</taxon>
        <taxon>Pseudomonadota</taxon>
        <taxon>Betaproteobacteria</taxon>
        <taxon>Burkholderiales</taxon>
        <taxon>Comamonadaceae</taxon>
        <taxon>Hydrogenophaga</taxon>
    </lineage>
</organism>
<keyword evidence="3" id="KW-0808">Transferase</keyword>
<evidence type="ECO:0000256" key="1">
    <source>
        <dbReference type="SAM" id="MobiDB-lite"/>
    </source>
</evidence>
<feature type="transmembrane region" description="Helical" evidence="2">
    <location>
        <begin position="26"/>
        <end position="44"/>
    </location>
</feature>
<dbReference type="RefSeq" id="WP_382173033.1">
    <property type="nucleotide sequence ID" value="NZ_JBHRXX010000002.1"/>
</dbReference>
<keyword evidence="2" id="KW-0472">Membrane</keyword>
<feature type="transmembrane region" description="Helical" evidence="2">
    <location>
        <begin position="358"/>
        <end position="377"/>
    </location>
</feature>
<feature type="transmembrane region" description="Helical" evidence="2">
    <location>
        <begin position="332"/>
        <end position="351"/>
    </location>
</feature>